<dbReference type="RefSeq" id="XP_024145572.1">
    <property type="nucleotide sequence ID" value="XM_024289804.2"/>
</dbReference>
<evidence type="ECO:0000313" key="3">
    <source>
        <dbReference type="Proteomes" id="UP000261560"/>
    </source>
</evidence>
<feature type="compositionally biased region" description="Basic and acidic residues" evidence="1">
    <location>
        <begin position="31"/>
        <end position="40"/>
    </location>
</feature>
<dbReference type="PANTHER" id="PTHR36292:SF1">
    <property type="entry name" value="UPF0575 PROTEIN C19ORF67"/>
    <property type="match status" value="1"/>
</dbReference>
<dbReference type="InterPro" id="IPR021748">
    <property type="entry name" value="DUF3314"/>
</dbReference>
<keyword evidence="3" id="KW-1185">Reference proteome</keyword>
<dbReference type="RefSeq" id="XP_024145571.1">
    <property type="nucleotide sequence ID" value="XM_024289803.1"/>
</dbReference>
<name>A0A3B3BUF5_ORYME</name>
<sequence length="330" mass="37559">MAEAKVGFEVPPVEFPMDPGTFWNPPQDDGSQGKKLDPMGSHRELDESLLLLADVALAPPCGRDASCKCLEVRQAELGLQCTQQQLQAFLKKVEHLRDCLVSRKSHMDKQTLTPAVLTLLRTCQPFFRRLESTARSTASKPSHLSAGVCAKLLDFSQQLSDRLEQLLLTYASYDILSLEEADPNSVSSFCIGQFRLRRLKLTIFRFCKLTPYLAQVDTGLYKRMRWNVERLTDQDGDGEEHQEDGDHQTEYFFLCCKDLPHKSDQGVARVWSIGQWLQLDPDPRDDIHDWILCEVPQGDYQELLCFGCTEPSSRSATDVLQQLLLQRYTE</sequence>
<dbReference type="OMA" id="WHLETIP"/>
<dbReference type="AlphaFoldDB" id="A0A3B3BUF5"/>
<evidence type="ECO:0000256" key="1">
    <source>
        <dbReference type="SAM" id="MobiDB-lite"/>
    </source>
</evidence>
<dbReference type="STRING" id="30732.ENSOMEP00000008994"/>
<evidence type="ECO:0000313" key="2">
    <source>
        <dbReference type="Ensembl" id="ENSOMEP00000008994.1"/>
    </source>
</evidence>
<dbReference type="PaxDb" id="30732-ENSOMEP00000008994"/>
<organism evidence="2 3">
    <name type="scientific">Oryzias melastigma</name>
    <name type="common">Marine medaka</name>
    <dbReference type="NCBI Taxonomy" id="30732"/>
    <lineage>
        <taxon>Eukaryota</taxon>
        <taxon>Metazoa</taxon>
        <taxon>Chordata</taxon>
        <taxon>Craniata</taxon>
        <taxon>Vertebrata</taxon>
        <taxon>Euteleostomi</taxon>
        <taxon>Actinopterygii</taxon>
        <taxon>Neopterygii</taxon>
        <taxon>Teleostei</taxon>
        <taxon>Neoteleostei</taxon>
        <taxon>Acanthomorphata</taxon>
        <taxon>Ovalentaria</taxon>
        <taxon>Atherinomorphae</taxon>
        <taxon>Beloniformes</taxon>
        <taxon>Adrianichthyidae</taxon>
        <taxon>Oryziinae</taxon>
        <taxon>Oryzias</taxon>
    </lineage>
</organism>
<dbReference type="PANTHER" id="PTHR36292">
    <property type="entry name" value="UPF0575 PROTEIN C19ORF67"/>
    <property type="match status" value="1"/>
</dbReference>
<dbReference type="GeneTree" id="ENSGT00390000009916"/>
<proteinExistence type="predicted"/>
<dbReference type="Proteomes" id="UP000261560">
    <property type="component" value="Unplaced"/>
</dbReference>
<dbReference type="OrthoDB" id="9933945at2759"/>
<feature type="region of interest" description="Disordered" evidence="1">
    <location>
        <begin position="17"/>
        <end position="40"/>
    </location>
</feature>
<protein>
    <submittedName>
        <fullName evidence="2">Si:ch211-214c7.5</fullName>
    </submittedName>
</protein>
<accession>A0A3B3BUF5</accession>
<reference evidence="2" key="2">
    <citation type="submission" date="2025-09" db="UniProtKB">
        <authorList>
            <consortium name="Ensembl"/>
        </authorList>
    </citation>
    <scope>IDENTIFICATION</scope>
</reference>
<dbReference type="GeneID" id="112157194"/>
<dbReference type="Ensembl" id="ENSOMET00000001533.1">
    <property type="protein sequence ID" value="ENSOMEP00000008994.1"/>
    <property type="gene ID" value="ENSOMEG00000010175.1"/>
</dbReference>
<reference evidence="2" key="1">
    <citation type="submission" date="2025-08" db="UniProtKB">
        <authorList>
            <consortium name="Ensembl"/>
        </authorList>
    </citation>
    <scope>IDENTIFICATION</scope>
</reference>
<dbReference type="CTD" id="103467669"/>
<dbReference type="KEGG" id="oml:112157194"/>
<dbReference type="Pfam" id="PF11771">
    <property type="entry name" value="DUF3314"/>
    <property type="match status" value="1"/>
</dbReference>